<evidence type="ECO:0000313" key="2">
    <source>
        <dbReference type="Proteomes" id="UP001153620"/>
    </source>
</evidence>
<proteinExistence type="predicted"/>
<dbReference type="InterPro" id="IPR023393">
    <property type="entry name" value="START-like_dom_sf"/>
</dbReference>
<reference evidence="1" key="1">
    <citation type="submission" date="2022-01" db="EMBL/GenBank/DDBJ databases">
        <authorList>
            <person name="King R."/>
        </authorList>
    </citation>
    <scope>NUCLEOTIDE SEQUENCE</scope>
</reference>
<dbReference type="SUPFAM" id="SSF55961">
    <property type="entry name" value="Bet v1-like"/>
    <property type="match status" value="1"/>
</dbReference>
<sequence length="201" mass="24082">MFNSRRRPISNKRKGIIGLVIALVIYLLFVDRFQTYEQSEVIKNAKPVAVWEFIADFSKMKQLNPTILDFKILSDVGNINDWKYTVEFVEQLSHWPNWQNTINGNFHVRKVLQDHKNLYLVESTHKVCFFKFFCLKSTGEFQIKEFNTDDTHVTETVTFQCPPFMSTLCRREVEYQRTKILQNLTYHFAQLYRQQEMEMME</sequence>
<reference evidence="1" key="2">
    <citation type="submission" date="2022-10" db="EMBL/GenBank/DDBJ databases">
        <authorList>
            <consortium name="ENA_rothamsted_submissions"/>
            <consortium name="culmorum"/>
            <person name="King R."/>
        </authorList>
    </citation>
    <scope>NUCLEOTIDE SEQUENCE</scope>
</reference>
<dbReference type="EMBL" id="OU895878">
    <property type="protein sequence ID" value="CAG9802322.1"/>
    <property type="molecule type" value="Genomic_DNA"/>
</dbReference>
<gene>
    <name evidence="1" type="ORF">CHIRRI_LOCUS5234</name>
</gene>
<keyword evidence="2" id="KW-1185">Reference proteome</keyword>
<evidence type="ECO:0000313" key="1">
    <source>
        <dbReference type="EMBL" id="CAG9802322.1"/>
    </source>
</evidence>
<dbReference type="Proteomes" id="UP001153620">
    <property type="component" value="Chromosome 2"/>
</dbReference>
<organism evidence="1 2">
    <name type="scientific">Chironomus riparius</name>
    <dbReference type="NCBI Taxonomy" id="315576"/>
    <lineage>
        <taxon>Eukaryota</taxon>
        <taxon>Metazoa</taxon>
        <taxon>Ecdysozoa</taxon>
        <taxon>Arthropoda</taxon>
        <taxon>Hexapoda</taxon>
        <taxon>Insecta</taxon>
        <taxon>Pterygota</taxon>
        <taxon>Neoptera</taxon>
        <taxon>Endopterygota</taxon>
        <taxon>Diptera</taxon>
        <taxon>Nematocera</taxon>
        <taxon>Chironomoidea</taxon>
        <taxon>Chironomidae</taxon>
        <taxon>Chironominae</taxon>
        <taxon>Chironomus</taxon>
    </lineage>
</organism>
<protein>
    <submittedName>
        <fullName evidence="1">Uncharacterized protein</fullName>
    </submittedName>
</protein>
<dbReference type="Gene3D" id="3.30.530.20">
    <property type="match status" value="1"/>
</dbReference>
<dbReference type="OrthoDB" id="6578546at2759"/>
<accession>A0A9N9RPH3</accession>
<name>A0A9N9RPH3_9DIPT</name>
<dbReference type="CDD" id="cd07812">
    <property type="entry name" value="SRPBCC"/>
    <property type="match status" value="1"/>
</dbReference>
<dbReference type="AlphaFoldDB" id="A0A9N9RPH3"/>